<evidence type="ECO:0000313" key="1">
    <source>
        <dbReference type="EMBL" id="ACY35936.1"/>
    </source>
</evidence>
<dbReference type="Proteomes" id="UP000002628">
    <property type="component" value="Segment"/>
</dbReference>
<dbReference type="KEGG" id="vg:8684226"/>
<keyword evidence="2" id="KW-1185">Reference proteome</keyword>
<dbReference type="GeneID" id="8684226"/>
<name>D0U224_9CAUD</name>
<dbReference type="RefSeq" id="YP_003359131.1">
    <property type="nucleotide sequence ID" value="NC_013698.1"/>
</dbReference>
<gene>
    <name evidence="1" type="ORF">CMP1-40</name>
</gene>
<accession>D0U224</accession>
<sequence>MTDQATAPEEAADDGARVVQYGVRVEVAALPASAVKLLKWIGQNSVWKVDWQMSVTDHEDLFYAATDRKGDIKTPAHFREHVFIRGYLVTETLSVARFDAEWEVRIDPVTDKRSAKFVCAKFWDMYTEEQRFEKSMAPFQTWLGILAPTGKTVPAVRKPKQPETMTIQEELEKGEWNG</sequence>
<reference evidence="1 2" key="1">
    <citation type="journal article" date="2010" name="Microbiology">
        <title>The endolysins of bacteriophages CMP1 and CN77 are specific for the lysis of Clavibacter michiganensis strains.</title>
        <authorList>
            <person name="Wittmann J."/>
            <person name="Eichenlaub R."/>
            <person name="Dreiseikelmann B."/>
        </authorList>
    </citation>
    <scope>NUCLEOTIDE SEQUENCE [LARGE SCALE GENOMIC DNA]</scope>
</reference>
<protein>
    <submittedName>
        <fullName evidence="1">Uncharacterized protein</fullName>
    </submittedName>
</protein>
<dbReference type="EMBL" id="GQ241246">
    <property type="protein sequence ID" value="ACY35936.1"/>
    <property type="molecule type" value="Genomic_DNA"/>
</dbReference>
<organism evidence="1 2">
    <name type="scientific">Clavibacter phage CMP1</name>
    <dbReference type="NCBI Taxonomy" id="686439"/>
    <lineage>
        <taxon>Viruses</taxon>
        <taxon>Duplodnaviria</taxon>
        <taxon>Heunggongvirae</taxon>
        <taxon>Uroviricota</taxon>
        <taxon>Caudoviricetes</taxon>
        <taxon>Cimpunavirus</taxon>
        <taxon>Cimpunavirus CMP1</taxon>
    </lineage>
</organism>
<proteinExistence type="predicted"/>
<evidence type="ECO:0000313" key="2">
    <source>
        <dbReference type="Proteomes" id="UP000002628"/>
    </source>
</evidence>